<proteinExistence type="predicted"/>
<dbReference type="Pfam" id="PF08284">
    <property type="entry name" value="RVP_2"/>
    <property type="match status" value="1"/>
</dbReference>
<protein>
    <submittedName>
        <fullName evidence="1">Uncharacterized protein</fullName>
    </submittedName>
</protein>
<evidence type="ECO:0000313" key="2">
    <source>
        <dbReference type="Proteomes" id="UP001168877"/>
    </source>
</evidence>
<dbReference type="EMBL" id="JAUESC010000385">
    <property type="protein sequence ID" value="KAK0578966.1"/>
    <property type="molecule type" value="Genomic_DNA"/>
</dbReference>
<dbReference type="AlphaFoldDB" id="A0AA39VG77"/>
<dbReference type="CDD" id="cd00303">
    <property type="entry name" value="retropepsin_like"/>
    <property type="match status" value="1"/>
</dbReference>
<reference evidence="1" key="2">
    <citation type="submission" date="2023-06" db="EMBL/GenBank/DDBJ databases">
        <authorList>
            <person name="Swenson N.G."/>
            <person name="Wegrzyn J.L."/>
            <person name="Mcevoy S.L."/>
        </authorList>
    </citation>
    <scope>NUCLEOTIDE SEQUENCE</scope>
    <source>
        <strain evidence="1">NS2018</strain>
        <tissue evidence="1">Leaf</tissue>
    </source>
</reference>
<reference evidence="1" key="1">
    <citation type="journal article" date="2022" name="Plant J.">
        <title>Strategies of tolerance reflected in two North American maple genomes.</title>
        <authorList>
            <person name="McEvoy S.L."/>
            <person name="Sezen U.U."/>
            <person name="Trouern-Trend A."/>
            <person name="McMahon S.M."/>
            <person name="Schaberg P.G."/>
            <person name="Yang J."/>
            <person name="Wegrzyn J.L."/>
            <person name="Swenson N.G."/>
        </authorList>
    </citation>
    <scope>NUCLEOTIDE SEQUENCE</scope>
    <source>
        <strain evidence="1">NS2018</strain>
    </source>
</reference>
<organism evidence="1 2">
    <name type="scientific">Acer saccharum</name>
    <name type="common">Sugar maple</name>
    <dbReference type="NCBI Taxonomy" id="4024"/>
    <lineage>
        <taxon>Eukaryota</taxon>
        <taxon>Viridiplantae</taxon>
        <taxon>Streptophyta</taxon>
        <taxon>Embryophyta</taxon>
        <taxon>Tracheophyta</taxon>
        <taxon>Spermatophyta</taxon>
        <taxon>Magnoliopsida</taxon>
        <taxon>eudicotyledons</taxon>
        <taxon>Gunneridae</taxon>
        <taxon>Pentapetalae</taxon>
        <taxon>rosids</taxon>
        <taxon>malvids</taxon>
        <taxon>Sapindales</taxon>
        <taxon>Sapindaceae</taxon>
        <taxon>Hippocastanoideae</taxon>
        <taxon>Acereae</taxon>
        <taxon>Acer</taxon>
    </lineage>
</organism>
<gene>
    <name evidence="1" type="ORF">LWI29_019135</name>
</gene>
<accession>A0AA39VG77</accession>
<sequence length="141" mass="15924">MVVAKCMDREYPKQEDLRLLVELKSMQQELVAINEEPGRPPTQGRVFASTQRDTEFTPDVVTGTLTIFGRDAHVLIDPRSTHSFVSQAFAVYTDTNWRPLECSMVVATPIGKSLISENVYKDSKVMVGDREMHVELIPLDI</sequence>
<dbReference type="Proteomes" id="UP001168877">
    <property type="component" value="Unassembled WGS sequence"/>
</dbReference>
<name>A0AA39VG77_ACESA</name>
<comment type="caution">
    <text evidence="1">The sequence shown here is derived from an EMBL/GenBank/DDBJ whole genome shotgun (WGS) entry which is preliminary data.</text>
</comment>
<keyword evidence="2" id="KW-1185">Reference proteome</keyword>
<evidence type="ECO:0000313" key="1">
    <source>
        <dbReference type="EMBL" id="KAK0578966.1"/>
    </source>
</evidence>